<sequence>MTTSSYGGGTLPKGVRSRMIHGVNGLDVHILEAGYESPGRPLALLLHGFPDLAYGWRHLIPILADAGYHVVAPDQRGFGRTTGWVNGYDAQLEPFSLLNMTRDALGLVSALGYRRTAMLVGHDFGSPVAAYCALARPDVFPSVVLMSAPFPGPPALPFNTAESEPSSVQPNTENQKLAAALAALDPPRVSYQQYLSTREANDDMWHPPQGLHAFLRAFFYVKSADWPGNKPHPLKGRTAIDLAQMPTYYVMDLGKTMPQTVAPFQPSAAEVQACKWLTEPELGVYTEEYGRTGFQGALQTYRVYSDPDLNAELRLFSGKTIDVPSLFIGGKSDWGTYSAPGAVDLMRTKVATRMGGIELIDGAGHWVQQEQPVRLSTLLLAFIKEVGGADHTSP</sequence>
<keyword evidence="1" id="KW-0378">Hydrolase</keyword>
<reference evidence="4" key="1">
    <citation type="submission" date="2016-10" db="EMBL/GenBank/DDBJ databases">
        <authorList>
            <person name="Varghese N."/>
            <person name="Submissions S."/>
        </authorList>
    </citation>
    <scope>NUCLEOTIDE SEQUENCE [LARGE SCALE GENOMIC DNA]</scope>
    <source>
        <strain evidence="4">GAS369</strain>
    </source>
</reference>
<gene>
    <name evidence="3" type="ORF">SAMN05444158_5129</name>
</gene>
<keyword evidence="4" id="KW-1185">Reference proteome</keyword>
<dbReference type="PANTHER" id="PTHR43329">
    <property type="entry name" value="EPOXIDE HYDROLASE"/>
    <property type="match status" value="1"/>
</dbReference>
<dbReference type="InterPro" id="IPR000073">
    <property type="entry name" value="AB_hydrolase_1"/>
</dbReference>
<dbReference type="AlphaFoldDB" id="A0A1H1Z036"/>
<evidence type="ECO:0000256" key="1">
    <source>
        <dbReference type="ARBA" id="ARBA00022801"/>
    </source>
</evidence>
<feature type="domain" description="AB hydrolase-1" evidence="2">
    <location>
        <begin position="44"/>
        <end position="176"/>
    </location>
</feature>
<accession>A0A1H1Z036</accession>
<dbReference type="EMBL" id="LT629750">
    <property type="protein sequence ID" value="SDT27165.1"/>
    <property type="molecule type" value="Genomic_DNA"/>
</dbReference>
<name>A0A1H1Z036_9BRAD</name>
<evidence type="ECO:0000313" key="4">
    <source>
        <dbReference type="Proteomes" id="UP000243904"/>
    </source>
</evidence>
<dbReference type="Gene3D" id="3.40.50.1820">
    <property type="entry name" value="alpha/beta hydrolase"/>
    <property type="match status" value="1"/>
</dbReference>
<dbReference type="Proteomes" id="UP000243904">
    <property type="component" value="Chromosome I"/>
</dbReference>
<evidence type="ECO:0000313" key="3">
    <source>
        <dbReference type="EMBL" id="SDT27165.1"/>
    </source>
</evidence>
<proteinExistence type="predicted"/>
<dbReference type="InterPro" id="IPR000639">
    <property type="entry name" value="Epox_hydrolase-like"/>
</dbReference>
<dbReference type="InterPro" id="IPR029058">
    <property type="entry name" value="AB_hydrolase_fold"/>
</dbReference>
<organism evidence="3 4">
    <name type="scientific">Bradyrhizobium canariense</name>
    <dbReference type="NCBI Taxonomy" id="255045"/>
    <lineage>
        <taxon>Bacteria</taxon>
        <taxon>Pseudomonadati</taxon>
        <taxon>Pseudomonadota</taxon>
        <taxon>Alphaproteobacteria</taxon>
        <taxon>Hyphomicrobiales</taxon>
        <taxon>Nitrobacteraceae</taxon>
        <taxon>Bradyrhizobium</taxon>
    </lineage>
</organism>
<evidence type="ECO:0000259" key="2">
    <source>
        <dbReference type="Pfam" id="PF00561"/>
    </source>
</evidence>
<dbReference type="GO" id="GO:0016787">
    <property type="term" value="F:hydrolase activity"/>
    <property type="evidence" value="ECO:0007669"/>
    <property type="project" value="UniProtKB-KW"/>
</dbReference>
<protein>
    <submittedName>
        <fullName evidence="3">Pimeloyl-ACP methyl ester carboxylesterase</fullName>
    </submittedName>
</protein>
<dbReference type="PRINTS" id="PR00412">
    <property type="entry name" value="EPOXHYDRLASE"/>
</dbReference>
<dbReference type="PRINTS" id="PR00111">
    <property type="entry name" value="ABHYDROLASE"/>
</dbReference>
<dbReference type="Pfam" id="PF00561">
    <property type="entry name" value="Abhydrolase_1"/>
    <property type="match status" value="1"/>
</dbReference>
<dbReference type="SUPFAM" id="SSF53474">
    <property type="entry name" value="alpha/beta-Hydrolases"/>
    <property type="match status" value="1"/>
</dbReference>